<comment type="cofactor">
    <cofactor evidence="16">
        <name>Mg(2+)</name>
        <dbReference type="ChEBI" id="CHEBI:18420"/>
    </cofactor>
    <text evidence="16">Binds 2 magnesium ions per subunit. They probably participate in the reaction catalyzed by the enzyme. May bind an additional third magnesium ion after substrate binding.</text>
</comment>
<dbReference type="GO" id="GO:0000287">
    <property type="term" value="F:magnesium ion binding"/>
    <property type="evidence" value="ECO:0007669"/>
    <property type="project" value="UniProtKB-UniRule"/>
</dbReference>
<keyword evidence="6 16" id="KW-0227">DNA damage</keyword>
<dbReference type="InterPro" id="IPR006084">
    <property type="entry name" value="XPG/Rad2"/>
</dbReference>
<dbReference type="GO" id="GO:0005654">
    <property type="term" value="C:nucleoplasm"/>
    <property type="evidence" value="ECO:0007669"/>
    <property type="project" value="UniProtKB-SubCell"/>
</dbReference>
<gene>
    <name evidence="21" type="ORF">ACHAXA_006115</name>
</gene>
<dbReference type="PROSITE" id="PS00841">
    <property type="entry name" value="XPG_1"/>
    <property type="match status" value="1"/>
</dbReference>
<evidence type="ECO:0000256" key="3">
    <source>
        <dbReference type="ARBA" id="ARBA00022722"/>
    </source>
</evidence>
<dbReference type="InterPro" id="IPR006085">
    <property type="entry name" value="XPG_DNA_repair_N"/>
</dbReference>
<evidence type="ECO:0000256" key="17">
    <source>
        <dbReference type="SAM" id="Coils"/>
    </source>
</evidence>
<feature type="domain" description="XPG-I" evidence="19">
    <location>
        <begin position="151"/>
        <end position="223"/>
    </location>
</feature>
<comment type="subcellular location">
    <subcellularLocation>
        <location evidence="16">Nucleus</location>
        <location evidence="16">Nucleolus</location>
    </subcellularLocation>
    <subcellularLocation>
        <location evidence="16">Nucleus</location>
        <location evidence="16">Nucleoplasm</location>
    </subcellularLocation>
    <subcellularLocation>
        <location evidence="16">Mitochondrion</location>
    </subcellularLocation>
    <text evidence="16">Resides mostly in the nucleoli and relocalizes to the nucleoplasm upon DNA damage.</text>
</comment>
<reference evidence="21 22" key="1">
    <citation type="submission" date="2024-10" db="EMBL/GenBank/DDBJ databases">
        <title>Updated reference genomes for cyclostephanoid diatoms.</title>
        <authorList>
            <person name="Roberts W.R."/>
            <person name="Alverson A.J."/>
        </authorList>
    </citation>
    <scope>NUCLEOTIDE SEQUENCE [LARGE SCALE GENOMIC DNA]</scope>
    <source>
        <strain evidence="21 22">AJA228-03</strain>
    </source>
</reference>
<comment type="caution">
    <text evidence="21">The sequence shown here is derived from an EMBL/GenBank/DDBJ whole genome shotgun (WGS) entry which is preliminary data.</text>
</comment>
<evidence type="ECO:0000259" key="19">
    <source>
        <dbReference type="SMART" id="SM00484"/>
    </source>
</evidence>
<keyword evidence="22" id="KW-1185">Reference proteome</keyword>
<dbReference type="GO" id="GO:0003677">
    <property type="term" value="F:DNA binding"/>
    <property type="evidence" value="ECO:0007669"/>
    <property type="project" value="UniProtKB-UniRule"/>
</dbReference>
<keyword evidence="5 16" id="KW-0255">Endonuclease</keyword>
<organism evidence="21 22">
    <name type="scientific">Cyclostephanos tholiformis</name>
    <dbReference type="NCBI Taxonomy" id="382380"/>
    <lineage>
        <taxon>Eukaryota</taxon>
        <taxon>Sar</taxon>
        <taxon>Stramenopiles</taxon>
        <taxon>Ochrophyta</taxon>
        <taxon>Bacillariophyta</taxon>
        <taxon>Coscinodiscophyceae</taxon>
        <taxon>Thalassiosirophycidae</taxon>
        <taxon>Stephanodiscales</taxon>
        <taxon>Stephanodiscaceae</taxon>
        <taxon>Cyclostephanos</taxon>
    </lineage>
</organism>
<dbReference type="InterPro" id="IPR006086">
    <property type="entry name" value="XPG-I_dom"/>
</dbReference>
<feature type="compositionally biased region" description="Basic and acidic residues" evidence="18">
    <location>
        <begin position="398"/>
        <end position="416"/>
    </location>
</feature>
<evidence type="ECO:0000256" key="5">
    <source>
        <dbReference type="ARBA" id="ARBA00022759"/>
    </source>
</evidence>
<comment type="subunit">
    <text evidence="15">Interacts with PCNA1 and PCNA2. Three molecules of FEN1 bind to one PCNA trimer with each molecule binding to one PCNA monomer. PCNA stimulates the nuclease activity without altering cleavage specificity.</text>
</comment>
<dbReference type="CDD" id="cd09867">
    <property type="entry name" value="PIN_FEN1"/>
    <property type="match status" value="1"/>
</dbReference>
<keyword evidence="3 16" id="KW-0540">Nuclease</keyword>
<evidence type="ECO:0000256" key="13">
    <source>
        <dbReference type="ARBA" id="ARBA00029382"/>
    </source>
</evidence>
<evidence type="ECO:0000256" key="1">
    <source>
        <dbReference type="ARBA" id="ARBA00022553"/>
    </source>
</evidence>
<dbReference type="SUPFAM" id="SSF47807">
    <property type="entry name" value="5' to 3' exonuclease, C-terminal subdomain"/>
    <property type="match status" value="1"/>
</dbReference>
<dbReference type="FunFam" id="1.10.150.20:FF:000009">
    <property type="entry name" value="Flap endonuclease 1"/>
    <property type="match status" value="1"/>
</dbReference>
<dbReference type="InterPro" id="IPR008918">
    <property type="entry name" value="HhH2"/>
</dbReference>
<proteinExistence type="inferred from homology"/>
<dbReference type="GO" id="GO:0017108">
    <property type="term" value="F:5'-flap endonuclease activity"/>
    <property type="evidence" value="ECO:0007669"/>
    <property type="project" value="UniProtKB-UniRule"/>
</dbReference>
<dbReference type="PANTHER" id="PTHR11081">
    <property type="entry name" value="FLAP ENDONUCLEASE FAMILY MEMBER"/>
    <property type="match status" value="1"/>
</dbReference>
<evidence type="ECO:0000259" key="20">
    <source>
        <dbReference type="SMART" id="SM00485"/>
    </source>
</evidence>
<evidence type="ECO:0000256" key="18">
    <source>
        <dbReference type="SAM" id="MobiDB-lite"/>
    </source>
</evidence>
<evidence type="ECO:0000256" key="4">
    <source>
        <dbReference type="ARBA" id="ARBA00022723"/>
    </source>
</evidence>
<keyword evidence="1 16" id="KW-0597">Phosphoprotein</keyword>
<feature type="coiled-coil region" evidence="17">
    <location>
        <begin position="102"/>
        <end position="129"/>
    </location>
</feature>
<evidence type="ECO:0000256" key="16">
    <source>
        <dbReference type="HAMAP-Rule" id="MF_03140"/>
    </source>
</evidence>
<evidence type="ECO:0000256" key="7">
    <source>
        <dbReference type="ARBA" id="ARBA00022801"/>
    </source>
</evidence>
<protein>
    <recommendedName>
        <fullName evidence="16">Flap endonuclease 1</fullName>
        <shortName evidence="16">FEN-1</shortName>
        <ecNumber evidence="16">3.1.-.-</ecNumber>
    </recommendedName>
    <alternativeName>
        <fullName evidence="16">Flap structure-specific endonuclease 1</fullName>
    </alternativeName>
</protein>
<dbReference type="InterPro" id="IPR019974">
    <property type="entry name" value="XPG_CS"/>
</dbReference>
<evidence type="ECO:0000256" key="15">
    <source>
        <dbReference type="ARBA" id="ARBA00063178"/>
    </source>
</evidence>
<accession>A0ABD3RQV4</accession>
<dbReference type="PANTHER" id="PTHR11081:SF9">
    <property type="entry name" value="FLAP ENDONUCLEASE 1"/>
    <property type="match status" value="1"/>
</dbReference>
<dbReference type="EMBL" id="JALLPB020000359">
    <property type="protein sequence ID" value="KAL3810000.1"/>
    <property type="molecule type" value="Genomic_DNA"/>
</dbReference>
<dbReference type="Gene3D" id="3.40.50.1010">
    <property type="entry name" value="5'-nuclease"/>
    <property type="match status" value="1"/>
</dbReference>
<dbReference type="InterPro" id="IPR029060">
    <property type="entry name" value="PIN-like_dom_sf"/>
</dbReference>
<feature type="domain" description="XPG N-terminal" evidence="20">
    <location>
        <begin position="1"/>
        <end position="112"/>
    </location>
</feature>
<dbReference type="AlphaFoldDB" id="A0ABD3RQV4"/>
<dbReference type="FunFam" id="3.40.50.1010:FF:000016">
    <property type="entry name" value="Flap endonuclease 1"/>
    <property type="match status" value="1"/>
</dbReference>
<feature type="compositionally biased region" description="Gly residues" evidence="18">
    <location>
        <begin position="426"/>
        <end position="436"/>
    </location>
</feature>
<keyword evidence="8 16" id="KW-0269">Exonuclease</keyword>
<evidence type="ECO:0000313" key="22">
    <source>
        <dbReference type="Proteomes" id="UP001530377"/>
    </source>
</evidence>
<dbReference type="HAMAP" id="MF_00614">
    <property type="entry name" value="Fen"/>
    <property type="match status" value="1"/>
</dbReference>
<dbReference type="SMART" id="SM00279">
    <property type="entry name" value="HhH2"/>
    <property type="match status" value="1"/>
</dbReference>
<evidence type="ECO:0000256" key="6">
    <source>
        <dbReference type="ARBA" id="ARBA00022763"/>
    </source>
</evidence>
<keyword evidence="11 16" id="KW-0234">DNA repair</keyword>
<dbReference type="Proteomes" id="UP001530377">
    <property type="component" value="Unassembled WGS sequence"/>
</dbReference>
<dbReference type="GO" id="GO:0008409">
    <property type="term" value="F:5'-3' exonuclease activity"/>
    <property type="evidence" value="ECO:0007669"/>
    <property type="project" value="UniProtKB-UniRule"/>
</dbReference>
<keyword evidence="10 16" id="KW-0496">Mitochondrion</keyword>
<evidence type="ECO:0000256" key="10">
    <source>
        <dbReference type="ARBA" id="ARBA00023128"/>
    </source>
</evidence>
<name>A0ABD3RQV4_9STRA</name>
<dbReference type="EC" id="3.1.-.-" evidence="16"/>
<feature type="region of interest" description="Disordered" evidence="18">
    <location>
        <begin position="272"/>
        <end position="315"/>
    </location>
</feature>
<comment type="function">
    <text evidence="13 16">Structure-specific nuclease with 5'-flap endonuclease and 5'-3' exonuclease activities involved in DNA replication and repair. During DNA replication, cleaves the 5'-overhanging flap structure that is generated by displacement synthesis when DNA polymerase encounters the 5'-end of a downstream Okazaki fragment. It enters the flap from the 5'-end and then tracks to cleave the flap base, leaving a nick for ligation. Also involved in the long patch base excision repair (LP-BER) pathway, by cleaving within the apurinic/apyrimidinic (AP) site-terminated flap. Acts as a genome stabilization factor that prevents flaps from equilibrating into structures that lead to duplications and deletions. Also possesses 5'-3' exonuclease activity on nicked or gapped double-stranded DNA, and exhibits RNase H activity. Also involved in replication and repair of rDNA and in repairing mitochondrial DNA.</text>
</comment>
<keyword evidence="12 16" id="KW-0539">Nucleus</keyword>
<dbReference type="SMART" id="SM00484">
    <property type="entry name" value="XPGI"/>
    <property type="match status" value="1"/>
</dbReference>
<evidence type="ECO:0000256" key="2">
    <source>
        <dbReference type="ARBA" id="ARBA00022705"/>
    </source>
</evidence>
<keyword evidence="7 16" id="KW-0378">Hydrolase</keyword>
<dbReference type="InterPro" id="IPR023426">
    <property type="entry name" value="Flap_endonuc"/>
</dbReference>
<dbReference type="SUPFAM" id="SSF88723">
    <property type="entry name" value="PIN domain-like"/>
    <property type="match status" value="1"/>
</dbReference>
<dbReference type="SMART" id="SM00485">
    <property type="entry name" value="XPGN"/>
    <property type="match status" value="1"/>
</dbReference>
<sequence length="436" mass="48336">MGIKGLAKLLSDEAPECIREVPLSSLQGRKIAVDASMAIYQFLIAVRSGGPNQQATMLTNADGETTSHIQGIFNRTIRFIVEGIRPVYVFDGKPPQFKSGELLKRREKRAKAEEALKAAEELGDVEEQDKQSKRLVRAGTKENEDCIRLLGLMGVPVVRAPCEAEAQAASLARSGKVYATATEDMDALTFRTPVQVRKMTFANAKNSDVQQIDYAKAISGLGLSHDQFVDLCILLGCDYCETIRGIGPKTALRLVREHGNIETILKHINREKHVVPESYEPNEARKRKKADGRKTNEDERDADNDAGDDDEEDNNDEIIPVYVEARHLFNNHEVLPDSEIDLRWKECQPGPLKSFLVDEMGFNPDRVQSSIEKLQKAFKATTKPQSRMDSFFAVKSNPENDAKKAAKRKAEVEAAKGKGKKIGKKAAGGGGFNRKK</sequence>
<dbReference type="PRINTS" id="PR00853">
    <property type="entry name" value="XPGRADSUPER"/>
</dbReference>
<dbReference type="GO" id="GO:0006284">
    <property type="term" value="P:base-excision repair"/>
    <property type="evidence" value="ECO:0007669"/>
    <property type="project" value="UniProtKB-UniRule"/>
</dbReference>
<evidence type="ECO:0000313" key="21">
    <source>
        <dbReference type="EMBL" id="KAL3810000.1"/>
    </source>
</evidence>
<dbReference type="Gene3D" id="1.10.150.20">
    <property type="entry name" value="5' to 3' exonuclease, C-terminal subdomain"/>
    <property type="match status" value="1"/>
</dbReference>
<feature type="compositionally biased region" description="Acidic residues" evidence="18">
    <location>
        <begin position="298"/>
        <end position="315"/>
    </location>
</feature>
<comment type="similarity">
    <text evidence="14 16">Belongs to the XPG/RAD2 endonuclease family. FEN1 subfamily.</text>
</comment>
<evidence type="ECO:0000256" key="9">
    <source>
        <dbReference type="ARBA" id="ARBA00022842"/>
    </source>
</evidence>
<dbReference type="Pfam" id="PF00867">
    <property type="entry name" value="XPG_I"/>
    <property type="match status" value="1"/>
</dbReference>
<evidence type="ECO:0000256" key="8">
    <source>
        <dbReference type="ARBA" id="ARBA00022839"/>
    </source>
</evidence>
<dbReference type="Pfam" id="PF00752">
    <property type="entry name" value="XPG_N"/>
    <property type="match status" value="1"/>
</dbReference>
<keyword evidence="2 16" id="KW-0235">DNA replication</keyword>
<dbReference type="GO" id="GO:0005730">
    <property type="term" value="C:nucleolus"/>
    <property type="evidence" value="ECO:0007669"/>
    <property type="project" value="UniProtKB-SubCell"/>
</dbReference>
<feature type="region of interest" description="Disordered" evidence="18">
    <location>
        <begin position="381"/>
        <end position="436"/>
    </location>
</feature>
<dbReference type="CDD" id="cd09907">
    <property type="entry name" value="H3TH_FEN1-Euk"/>
    <property type="match status" value="1"/>
</dbReference>
<dbReference type="GO" id="GO:0005739">
    <property type="term" value="C:mitochondrion"/>
    <property type="evidence" value="ECO:0007669"/>
    <property type="project" value="UniProtKB-SubCell"/>
</dbReference>
<keyword evidence="9 16" id="KW-0460">Magnesium</keyword>
<dbReference type="GO" id="GO:0043137">
    <property type="term" value="P:DNA replication, removal of RNA primer"/>
    <property type="evidence" value="ECO:0007669"/>
    <property type="project" value="UniProtKB-UniRule"/>
</dbReference>
<keyword evidence="4 16" id="KW-0479">Metal-binding</keyword>
<keyword evidence="17" id="KW-0175">Coiled coil</keyword>
<evidence type="ECO:0000256" key="11">
    <source>
        <dbReference type="ARBA" id="ARBA00023204"/>
    </source>
</evidence>
<dbReference type="InterPro" id="IPR036279">
    <property type="entry name" value="5-3_exonuclease_C_sf"/>
</dbReference>
<evidence type="ECO:0000256" key="14">
    <source>
        <dbReference type="ARBA" id="ARBA00034726"/>
    </source>
</evidence>
<evidence type="ECO:0000256" key="12">
    <source>
        <dbReference type="ARBA" id="ARBA00023242"/>
    </source>
</evidence>